<dbReference type="Gene3D" id="2.30.110.10">
    <property type="entry name" value="Electron Transport, Fmn-binding Protein, Chain A"/>
    <property type="match status" value="1"/>
</dbReference>
<protein>
    <recommendedName>
        <fullName evidence="3">Flavin-nucleotide-binding protein</fullName>
    </recommendedName>
</protein>
<evidence type="ECO:0000313" key="2">
    <source>
        <dbReference type="Proteomes" id="UP001301958"/>
    </source>
</evidence>
<dbReference type="Pfam" id="PF12900">
    <property type="entry name" value="Pyridox_ox_2"/>
    <property type="match status" value="1"/>
</dbReference>
<dbReference type="EMBL" id="MU865309">
    <property type="protein sequence ID" value="KAK4229346.1"/>
    <property type="molecule type" value="Genomic_DNA"/>
</dbReference>
<reference evidence="1" key="1">
    <citation type="journal article" date="2023" name="Mol. Phylogenet. Evol.">
        <title>Genome-scale phylogeny and comparative genomics of the fungal order Sordariales.</title>
        <authorList>
            <person name="Hensen N."/>
            <person name="Bonometti L."/>
            <person name="Westerberg I."/>
            <person name="Brannstrom I.O."/>
            <person name="Guillou S."/>
            <person name="Cros-Aarteil S."/>
            <person name="Calhoun S."/>
            <person name="Haridas S."/>
            <person name="Kuo A."/>
            <person name="Mondo S."/>
            <person name="Pangilinan J."/>
            <person name="Riley R."/>
            <person name="LaButti K."/>
            <person name="Andreopoulos B."/>
            <person name="Lipzen A."/>
            <person name="Chen C."/>
            <person name="Yan M."/>
            <person name="Daum C."/>
            <person name="Ng V."/>
            <person name="Clum A."/>
            <person name="Steindorff A."/>
            <person name="Ohm R.A."/>
            <person name="Martin F."/>
            <person name="Silar P."/>
            <person name="Natvig D.O."/>
            <person name="Lalanne C."/>
            <person name="Gautier V."/>
            <person name="Ament-Velasquez S.L."/>
            <person name="Kruys A."/>
            <person name="Hutchinson M.I."/>
            <person name="Powell A.J."/>
            <person name="Barry K."/>
            <person name="Miller A.N."/>
            <person name="Grigoriev I.V."/>
            <person name="Debuchy R."/>
            <person name="Gladieux P."/>
            <person name="Hiltunen Thoren M."/>
            <person name="Johannesson H."/>
        </authorList>
    </citation>
    <scope>NUCLEOTIDE SEQUENCE</scope>
    <source>
        <strain evidence="1">CBS 990.96</strain>
    </source>
</reference>
<accession>A0AAN7BTU2</accession>
<evidence type="ECO:0008006" key="3">
    <source>
        <dbReference type="Google" id="ProtNLM"/>
    </source>
</evidence>
<dbReference type="PANTHER" id="PTHR34071:SF2">
    <property type="entry name" value="FLAVIN-NUCLEOTIDE-BINDING PROTEIN"/>
    <property type="match status" value="1"/>
</dbReference>
<evidence type="ECO:0000313" key="1">
    <source>
        <dbReference type="EMBL" id="KAK4229346.1"/>
    </source>
</evidence>
<dbReference type="InterPro" id="IPR012349">
    <property type="entry name" value="Split_barrel_FMN-bd"/>
</dbReference>
<gene>
    <name evidence="1" type="ORF">QBC38DRAFT_114392</name>
</gene>
<organism evidence="1 2">
    <name type="scientific">Podospora fimiseda</name>
    <dbReference type="NCBI Taxonomy" id="252190"/>
    <lineage>
        <taxon>Eukaryota</taxon>
        <taxon>Fungi</taxon>
        <taxon>Dikarya</taxon>
        <taxon>Ascomycota</taxon>
        <taxon>Pezizomycotina</taxon>
        <taxon>Sordariomycetes</taxon>
        <taxon>Sordariomycetidae</taxon>
        <taxon>Sordariales</taxon>
        <taxon>Podosporaceae</taxon>
        <taxon>Podospora</taxon>
    </lineage>
</organism>
<dbReference type="PANTHER" id="PTHR34071">
    <property type="entry name" value="5-NITROIMIDAZOLE ANTIBIOTICS RESISTANCE PROTEIN, NIMA-FAMILY-RELATED PROTEIN-RELATED"/>
    <property type="match status" value="1"/>
</dbReference>
<dbReference type="Proteomes" id="UP001301958">
    <property type="component" value="Unassembled WGS sequence"/>
</dbReference>
<sequence length="297" mass="32640">MPRQELEYPKEPNNTVKRYPEKGKALIIPPFSPHSLTKLPSTAKYELETIHRIINSSQIVHVAFNAPNGEGFPSILPMIGQMGSYSRPSADLGDPLDLYLHGYVSSRIISLGRSSSSSESSEGLPVSISAAFVDGLVLSLTPNSHSYNFRSAVIFGNATLVTDPQEKLYAMELVTNGVAPQRWQKSRTPPSPGEMASTSILRVKIKNGSAKVRTGGPSDAKEDMEDLEMRSKVWAGVIPVYQTLGEAIPAEYNLAGDKVPDYLEEWRKEENEDAKVYAKDVGARPYVKVKKSAEEDE</sequence>
<name>A0AAN7BTU2_9PEZI</name>
<reference evidence="1" key="2">
    <citation type="submission" date="2023-05" db="EMBL/GenBank/DDBJ databases">
        <authorList>
            <consortium name="Lawrence Berkeley National Laboratory"/>
            <person name="Steindorff A."/>
            <person name="Hensen N."/>
            <person name="Bonometti L."/>
            <person name="Westerberg I."/>
            <person name="Brannstrom I.O."/>
            <person name="Guillou S."/>
            <person name="Cros-Aarteil S."/>
            <person name="Calhoun S."/>
            <person name="Haridas S."/>
            <person name="Kuo A."/>
            <person name="Mondo S."/>
            <person name="Pangilinan J."/>
            <person name="Riley R."/>
            <person name="Labutti K."/>
            <person name="Andreopoulos B."/>
            <person name="Lipzen A."/>
            <person name="Chen C."/>
            <person name="Yanf M."/>
            <person name="Daum C."/>
            <person name="Ng V."/>
            <person name="Clum A."/>
            <person name="Ohm R."/>
            <person name="Martin F."/>
            <person name="Silar P."/>
            <person name="Natvig D."/>
            <person name="Lalanne C."/>
            <person name="Gautier V."/>
            <person name="Ament-Velasquez S.L."/>
            <person name="Kruys A."/>
            <person name="Hutchinson M.I."/>
            <person name="Powell A.J."/>
            <person name="Barry K."/>
            <person name="Miller A.N."/>
            <person name="Grigoriev I.V."/>
            <person name="Debuchy R."/>
            <person name="Gladieux P."/>
            <person name="Thoren M.H."/>
            <person name="Johannesson H."/>
        </authorList>
    </citation>
    <scope>NUCLEOTIDE SEQUENCE</scope>
    <source>
        <strain evidence="1">CBS 990.96</strain>
    </source>
</reference>
<proteinExistence type="predicted"/>
<dbReference type="InterPro" id="IPR024747">
    <property type="entry name" value="Pyridox_Oxase-rel"/>
</dbReference>
<dbReference type="AlphaFoldDB" id="A0AAN7BTU2"/>
<dbReference type="SUPFAM" id="SSF50475">
    <property type="entry name" value="FMN-binding split barrel"/>
    <property type="match status" value="1"/>
</dbReference>
<comment type="caution">
    <text evidence="1">The sequence shown here is derived from an EMBL/GenBank/DDBJ whole genome shotgun (WGS) entry which is preliminary data.</text>
</comment>
<keyword evidence="2" id="KW-1185">Reference proteome</keyword>